<protein>
    <submittedName>
        <fullName evidence="1">Uncharacterized protein</fullName>
    </submittedName>
</protein>
<gene>
    <name evidence="1" type="ORF">MALGJ_12450</name>
</gene>
<accession>A0A7I9Y7A9</accession>
<evidence type="ECO:0000313" key="2">
    <source>
        <dbReference type="Proteomes" id="UP000465305"/>
    </source>
</evidence>
<dbReference type="AlphaFoldDB" id="A0A7I9Y7A9"/>
<dbReference type="Proteomes" id="UP000465305">
    <property type="component" value="Unassembled WGS sequence"/>
</dbReference>
<proteinExistence type="predicted"/>
<evidence type="ECO:0000313" key="1">
    <source>
        <dbReference type="EMBL" id="GFG84569.1"/>
    </source>
</evidence>
<dbReference type="EMBL" id="BLKY01000001">
    <property type="protein sequence ID" value="GFG84569.1"/>
    <property type="molecule type" value="Genomic_DNA"/>
</dbReference>
<organism evidence="1 2">
    <name type="scientific">Mycolicibacter algericus</name>
    <name type="common">Mycobacterium algericum</name>
    <dbReference type="NCBI Taxonomy" id="1288388"/>
    <lineage>
        <taxon>Bacteria</taxon>
        <taxon>Bacillati</taxon>
        <taxon>Actinomycetota</taxon>
        <taxon>Actinomycetes</taxon>
        <taxon>Mycobacteriales</taxon>
        <taxon>Mycobacteriaceae</taxon>
        <taxon>Mycolicibacter</taxon>
    </lineage>
</organism>
<comment type="caution">
    <text evidence="1">The sequence shown here is derived from an EMBL/GenBank/DDBJ whole genome shotgun (WGS) entry which is preliminary data.</text>
</comment>
<name>A0A7I9Y7A9_MYCAL</name>
<dbReference type="RefSeq" id="WP_083036255.1">
    <property type="nucleotide sequence ID" value="NZ_BLKY01000001.1"/>
</dbReference>
<reference evidence="1 2" key="1">
    <citation type="journal article" date="2019" name="Emerg. Microbes Infect.">
        <title>Comprehensive subspecies identification of 175 nontuberculous mycobacteria species based on 7547 genomic profiles.</title>
        <authorList>
            <person name="Matsumoto Y."/>
            <person name="Kinjo T."/>
            <person name="Motooka D."/>
            <person name="Nabeya D."/>
            <person name="Jung N."/>
            <person name="Uechi K."/>
            <person name="Horii T."/>
            <person name="Iida T."/>
            <person name="Fujita J."/>
            <person name="Nakamura S."/>
        </authorList>
    </citation>
    <scope>NUCLEOTIDE SEQUENCE [LARGE SCALE GENOMIC DNA]</scope>
    <source>
        <strain evidence="1 2">JCM 30723</strain>
    </source>
</reference>
<sequence>MTDTATAMPTRCPDCNAAPTHRVMEHEPGCPFLGEHDRLRRRDAKRLTRIARRGKLPEFTRPVEPVELAELNWAQSRIGDNRIVSGTVTVVLVGCDRARLFADLTTAAGAKVAQQ</sequence>